<accession>A0AAN8X3K5</accession>
<proteinExistence type="predicted"/>
<feature type="region of interest" description="Disordered" evidence="1">
    <location>
        <begin position="38"/>
        <end position="67"/>
    </location>
</feature>
<sequence length="67" mass="7857">MTLAQRYKISPLLLTFQFVNELKRCIRTALCTRWENHCGHPPNMETRSIKKDKPWSGEPLKGQSEKN</sequence>
<organism evidence="2 3">
    <name type="scientific">Halocaridina rubra</name>
    <name type="common">Hawaiian red shrimp</name>
    <dbReference type="NCBI Taxonomy" id="373956"/>
    <lineage>
        <taxon>Eukaryota</taxon>
        <taxon>Metazoa</taxon>
        <taxon>Ecdysozoa</taxon>
        <taxon>Arthropoda</taxon>
        <taxon>Crustacea</taxon>
        <taxon>Multicrustacea</taxon>
        <taxon>Malacostraca</taxon>
        <taxon>Eumalacostraca</taxon>
        <taxon>Eucarida</taxon>
        <taxon>Decapoda</taxon>
        <taxon>Pleocyemata</taxon>
        <taxon>Caridea</taxon>
        <taxon>Atyoidea</taxon>
        <taxon>Atyidae</taxon>
        <taxon>Halocaridina</taxon>
    </lineage>
</organism>
<comment type="caution">
    <text evidence="2">The sequence shown here is derived from an EMBL/GenBank/DDBJ whole genome shotgun (WGS) entry which is preliminary data.</text>
</comment>
<gene>
    <name evidence="2" type="ORF">SK128_019743</name>
</gene>
<evidence type="ECO:0000313" key="2">
    <source>
        <dbReference type="EMBL" id="KAK7077311.1"/>
    </source>
</evidence>
<keyword evidence="3" id="KW-1185">Reference proteome</keyword>
<dbReference type="EMBL" id="JAXCGZ010009438">
    <property type="protein sequence ID" value="KAK7077311.1"/>
    <property type="molecule type" value="Genomic_DNA"/>
</dbReference>
<feature type="non-terminal residue" evidence="2">
    <location>
        <position position="67"/>
    </location>
</feature>
<dbReference type="AlphaFoldDB" id="A0AAN8X3K5"/>
<protein>
    <submittedName>
        <fullName evidence="2">Uncharacterized protein</fullName>
    </submittedName>
</protein>
<evidence type="ECO:0000313" key="3">
    <source>
        <dbReference type="Proteomes" id="UP001381693"/>
    </source>
</evidence>
<evidence type="ECO:0000256" key="1">
    <source>
        <dbReference type="SAM" id="MobiDB-lite"/>
    </source>
</evidence>
<dbReference type="Proteomes" id="UP001381693">
    <property type="component" value="Unassembled WGS sequence"/>
</dbReference>
<reference evidence="2 3" key="1">
    <citation type="submission" date="2023-11" db="EMBL/GenBank/DDBJ databases">
        <title>Halocaridina rubra genome assembly.</title>
        <authorList>
            <person name="Smith C."/>
        </authorList>
    </citation>
    <scope>NUCLEOTIDE SEQUENCE [LARGE SCALE GENOMIC DNA]</scope>
    <source>
        <strain evidence="2">EP-1</strain>
        <tissue evidence="2">Whole</tissue>
    </source>
</reference>
<name>A0AAN8X3K5_HALRR</name>